<accession>B4I9V5</accession>
<name>B4I9V5_DROSE</name>
<dbReference type="AlphaFoldDB" id="B4I9V5"/>
<sequence length="66" mass="7534">MERHLADRFVLDNLMQLVRYAMRVSCNRRDVRNVYPLSTLSSDQKKVAHVICRGIPVPIAIPISLG</sequence>
<proteinExistence type="predicted"/>
<reference evidence="1 2" key="1">
    <citation type="journal article" date="2007" name="Nature">
        <title>Evolution of genes and genomes on the Drosophila phylogeny.</title>
        <authorList>
            <consortium name="Drosophila 12 Genomes Consortium"/>
            <person name="Clark A.G."/>
            <person name="Eisen M.B."/>
            <person name="Smith D.R."/>
            <person name="Bergman C.M."/>
            <person name="Oliver B."/>
            <person name="Markow T.A."/>
            <person name="Kaufman T.C."/>
            <person name="Kellis M."/>
            <person name="Gelbart W."/>
            <person name="Iyer V.N."/>
            <person name="Pollard D.A."/>
            <person name="Sackton T.B."/>
            <person name="Larracuente A.M."/>
            <person name="Singh N.D."/>
            <person name="Abad J.P."/>
            <person name="Abt D.N."/>
            <person name="Adryan B."/>
            <person name="Aguade M."/>
            <person name="Akashi H."/>
            <person name="Anderson W.W."/>
            <person name="Aquadro C.F."/>
            <person name="Ardell D.H."/>
            <person name="Arguello R."/>
            <person name="Artieri C.G."/>
            <person name="Barbash D.A."/>
            <person name="Barker D."/>
            <person name="Barsanti P."/>
            <person name="Batterham P."/>
            <person name="Batzoglou S."/>
            <person name="Begun D."/>
            <person name="Bhutkar A."/>
            <person name="Blanco E."/>
            <person name="Bosak S.A."/>
            <person name="Bradley R.K."/>
            <person name="Brand A.D."/>
            <person name="Brent M.R."/>
            <person name="Brooks A.N."/>
            <person name="Brown R.H."/>
            <person name="Butlin R.K."/>
            <person name="Caggese C."/>
            <person name="Calvi B.R."/>
            <person name="Bernardo de Carvalho A."/>
            <person name="Caspi A."/>
            <person name="Castrezana S."/>
            <person name="Celniker S.E."/>
            <person name="Chang J.L."/>
            <person name="Chapple C."/>
            <person name="Chatterji S."/>
            <person name="Chinwalla A."/>
            <person name="Civetta A."/>
            <person name="Clifton S.W."/>
            <person name="Comeron J.M."/>
            <person name="Costello J.C."/>
            <person name="Coyne J.A."/>
            <person name="Daub J."/>
            <person name="David R.G."/>
            <person name="Delcher A.L."/>
            <person name="Delehaunty K."/>
            <person name="Do C.B."/>
            <person name="Ebling H."/>
            <person name="Edwards K."/>
            <person name="Eickbush T."/>
            <person name="Evans J.D."/>
            <person name="Filipski A."/>
            <person name="Findeiss S."/>
            <person name="Freyhult E."/>
            <person name="Fulton L."/>
            <person name="Fulton R."/>
            <person name="Garcia A.C."/>
            <person name="Gardiner A."/>
            <person name="Garfield D.A."/>
            <person name="Garvin B.E."/>
            <person name="Gibson G."/>
            <person name="Gilbert D."/>
            <person name="Gnerre S."/>
            <person name="Godfrey J."/>
            <person name="Good R."/>
            <person name="Gotea V."/>
            <person name="Gravely B."/>
            <person name="Greenberg A.J."/>
            <person name="Griffiths-Jones S."/>
            <person name="Gross S."/>
            <person name="Guigo R."/>
            <person name="Gustafson E.A."/>
            <person name="Haerty W."/>
            <person name="Hahn M.W."/>
            <person name="Halligan D.L."/>
            <person name="Halpern A.L."/>
            <person name="Halter G.M."/>
            <person name="Han M.V."/>
            <person name="Heger A."/>
            <person name="Hillier L."/>
            <person name="Hinrichs A.S."/>
            <person name="Holmes I."/>
            <person name="Hoskins R.A."/>
            <person name="Hubisz M.J."/>
            <person name="Hultmark D."/>
            <person name="Huntley M.A."/>
            <person name="Jaffe D.B."/>
            <person name="Jagadeeshan S."/>
            <person name="Jeck W.R."/>
            <person name="Johnson J."/>
            <person name="Jones C.D."/>
            <person name="Jordan W.C."/>
            <person name="Karpen G.H."/>
            <person name="Kataoka E."/>
            <person name="Keightley P.D."/>
            <person name="Kheradpour P."/>
            <person name="Kirkness E.F."/>
            <person name="Koerich L.B."/>
            <person name="Kristiansen K."/>
            <person name="Kudrna D."/>
            <person name="Kulathinal R.J."/>
            <person name="Kumar S."/>
            <person name="Kwok R."/>
            <person name="Lander E."/>
            <person name="Langley C.H."/>
            <person name="Lapoint R."/>
            <person name="Lazzaro B.P."/>
            <person name="Lee S.J."/>
            <person name="Levesque L."/>
            <person name="Li R."/>
            <person name="Lin C.F."/>
            <person name="Lin M.F."/>
            <person name="Lindblad-Toh K."/>
            <person name="Llopart A."/>
            <person name="Long M."/>
            <person name="Low L."/>
            <person name="Lozovsky E."/>
            <person name="Lu J."/>
            <person name="Luo M."/>
            <person name="Machado C.A."/>
            <person name="Makalowski W."/>
            <person name="Marzo M."/>
            <person name="Matsuda M."/>
            <person name="Matzkin L."/>
            <person name="McAllister B."/>
            <person name="McBride C.S."/>
            <person name="McKernan B."/>
            <person name="McKernan K."/>
            <person name="Mendez-Lago M."/>
            <person name="Minx P."/>
            <person name="Mollenhauer M.U."/>
            <person name="Montooth K."/>
            <person name="Mount S.M."/>
            <person name="Mu X."/>
            <person name="Myers E."/>
            <person name="Negre B."/>
            <person name="Newfeld S."/>
            <person name="Nielsen R."/>
            <person name="Noor M.A."/>
            <person name="O'Grady P."/>
            <person name="Pachter L."/>
            <person name="Papaceit M."/>
            <person name="Parisi M.J."/>
            <person name="Parisi M."/>
            <person name="Parts L."/>
            <person name="Pedersen J.S."/>
            <person name="Pesole G."/>
            <person name="Phillippy A.M."/>
            <person name="Ponting C.P."/>
            <person name="Pop M."/>
            <person name="Porcelli D."/>
            <person name="Powell J.R."/>
            <person name="Prohaska S."/>
            <person name="Pruitt K."/>
            <person name="Puig M."/>
            <person name="Quesneville H."/>
            <person name="Ram K.R."/>
            <person name="Rand D."/>
            <person name="Rasmussen M.D."/>
            <person name="Reed L.K."/>
            <person name="Reenan R."/>
            <person name="Reily A."/>
            <person name="Remington K.A."/>
            <person name="Rieger T.T."/>
            <person name="Ritchie M.G."/>
            <person name="Robin C."/>
            <person name="Rogers Y.H."/>
            <person name="Rohde C."/>
            <person name="Rozas J."/>
            <person name="Rubenfield M.J."/>
            <person name="Ruiz A."/>
            <person name="Russo S."/>
            <person name="Salzberg S.L."/>
            <person name="Sanchez-Gracia A."/>
            <person name="Saranga D.J."/>
            <person name="Sato H."/>
            <person name="Schaeffer S.W."/>
            <person name="Schatz M.C."/>
            <person name="Schlenke T."/>
            <person name="Schwartz R."/>
            <person name="Segarra C."/>
            <person name="Singh R.S."/>
            <person name="Sirot L."/>
            <person name="Sirota M."/>
            <person name="Sisneros N.B."/>
            <person name="Smith C.D."/>
            <person name="Smith T.F."/>
            <person name="Spieth J."/>
            <person name="Stage D.E."/>
            <person name="Stark A."/>
            <person name="Stephan W."/>
            <person name="Strausberg R.L."/>
            <person name="Strempel S."/>
            <person name="Sturgill D."/>
            <person name="Sutton G."/>
            <person name="Sutton G.G."/>
            <person name="Tao W."/>
            <person name="Teichmann S."/>
            <person name="Tobari Y.N."/>
            <person name="Tomimura Y."/>
            <person name="Tsolas J.M."/>
            <person name="Valente V.L."/>
            <person name="Venter E."/>
            <person name="Venter J.C."/>
            <person name="Vicario S."/>
            <person name="Vieira F.G."/>
            <person name="Vilella A.J."/>
            <person name="Villasante A."/>
            <person name="Walenz B."/>
            <person name="Wang J."/>
            <person name="Wasserman M."/>
            <person name="Watts T."/>
            <person name="Wilson D."/>
            <person name="Wilson R.K."/>
            <person name="Wing R.A."/>
            <person name="Wolfner M.F."/>
            <person name="Wong A."/>
            <person name="Wong G.K."/>
            <person name="Wu C.I."/>
            <person name="Wu G."/>
            <person name="Yamamoto D."/>
            <person name="Yang H.P."/>
            <person name="Yang S.P."/>
            <person name="Yorke J.A."/>
            <person name="Yoshida K."/>
            <person name="Zdobnov E."/>
            <person name="Zhang P."/>
            <person name="Zhang Y."/>
            <person name="Zimin A.V."/>
            <person name="Baldwin J."/>
            <person name="Abdouelleil A."/>
            <person name="Abdulkadir J."/>
            <person name="Abebe A."/>
            <person name="Abera B."/>
            <person name="Abreu J."/>
            <person name="Acer S.C."/>
            <person name="Aftuck L."/>
            <person name="Alexander A."/>
            <person name="An P."/>
            <person name="Anderson E."/>
            <person name="Anderson S."/>
            <person name="Arachi H."/>
            <person name="Azer M."/>
            <person name="Bachantsang P."/>
            <person name="Barry A."/>
            <person name="Bayul T."/>
            <person name="Berlin A."/>
            <person name="Bessette D."/>
            <person name="Bloom T."/>
            <person name="Blye J."/>
            <person name="Boguslavskiy L."/>
            <person name="Bonnet C."/>
            <person name="Boukhgalter B."/>
            <person name="Bourzgui I."/>
            <person name="Brown A."/>
            <person name="Cahill P."/>
            <person name="Channer S."/>
            <person name="Cheshatsang Y."/>
            <person name="Chuda L."/>
            <person name="Citroen M."/>
            <person name="Collymore A."/>
            <person name="Cooke P."/>
            <person name="Costello M."/>
            <person name="D'Aco K."/>
            <person name="Daza R."/>
            <person name="De Haan G."/>
            <person name="DeGray S."/>
            <person name="DeMaso C."/>
            <person name="Dhargay N."/>
            <person name="Dooley K."/>
            <person name="Dooley E."/>
            <person name="Doricent M."/>
            <person name="Dorje P."/>
            <person name="Dorjee K."/>
            <person name="Dupes A."/>
            <person name="Elong R."/>
            <person name="Falk J."/>
            <person name="Farina A."/>
            <person name="Faro S."/>
            <person name="Ferguson D."/>
            <person name="Fisher S."/>
            <person name="Foley C.D."/>
            <person name="Franke A."/>
            <person name="Friedrich D."/>
            <person name="Gadbois L."/>
            <person name="Gearin G."/>
            <person name="Gearin C.R."/>
            <person name="Giannoukos G."/>
            <person name="Goode T."/>
            <person name="Graham J."/>
            <person name="Grandbois E."/>
            <person name="Grewal S."/>
            <person name="Gyaltsen K."/>
            <person name="Hafez N."/>
            <person name="Hagos B."/>
            <person name="Hall J."/>
            <person name="Henson C."/>
            <person name="Hollinger A."/>
            <person name="Honan T."/>
            <person name="Huard M.D."/>
            <person name="Hughes L."/>
            <person name="Hurhula B."/>
            <person name="Husby M.E."/>
            <person name="Kamat A."/>
            <person name="Kanga B."/>
            <person name="Kashin S."/>
            <person name="Khazanovich D."/>
            <person name="Kisner P."/>
            <person name="Lance K."/>
            <person name="Lara M."/>
            <person name="Lee W."/>
            <person name="Lennon N."/>
            <person name="Letendre F."/>
            <person name="LeVine R."/>
            <person name="Lipovsky A."/>
            <person name="Liu X."/>
            <person name="Liu J."/>
            <person name="Liu S."/>
            <person name="Lokyitsang T."/>
            <person name="Lokyitsang Y."/>
            <person name="Lubonja R."/>
            <person name="Lui A."/>
            <person name="MacDonald P."/>
            <person name="Magnisalis V."/>
            <person name="Maru K."/>
            <person name="Matthews C."/>
            <person name="McCusker W."/>
            <person name="McDonough S."/>
            <person name="Mehta T."/>
            <person name="Meldrim J."/>
            <person name="Meneus L."/>
            <person name="Mihai O."/>
            <person name="Mihalev A."/>
            <person name="Mihova T."/>
            <person name="Mittelman R."/>
            <person name="Mlenga V."/>
            <person name="Montmayeur A."/>
            <person name="Mulrain L."/>
            <person name="Navidi A."/>
            <person name="Naylor J."/>
            <person name="Negash T."/>
            <person name="Nguyen T."/>
            <person name="Nguyen N."/>
            <person name="Nicol R."/>
            <person name="Norbu C."/>
            <person name="Norbu N."/>
            <person name="Novod N."/>
            <person name="O'Neill B."/>
            <person name="Osman S."/>
            <person name="Markiewicz E."/>
            <person name="Oyono O.L."/>
            <person name="Patti C."/>
            <person name="Phunkhang P."/>
            <person name="Pierre F."/>
            <person name="Priest M."/>
            <person name="Raghuraman S."/>
            <person name="Rege F."/>
            <person name="Reyes R."/>
            <person name="Rise C."/>
            <person name="Rogov P."/>
            <person name="Ross K."/>
            <person name="Ryan E."/>
            <person name="Settipalli S."/>
            <person name="Shea T."/>
            <person name="Sherpa N."/>
            <person name="Shi L."/>
            <person name="Shih D."/>
            <person name="Sparrow T."/>
            <person name="Spaulding J."/>
            <person name="Stalker J."/>
            <person name="Stange-Thomann N."/>
            <person name="Stavropoulos S."/>
            <person name="Stone C."/>
            <person name="Strader C."/>
            <person name="Tesfaye S."/>
            <person name="Thomson T."/>
            <person name="Thoulutsang Y."/>
            <person name="Thoulutsang D."/>
            <person name="Topham K."/>
            <person name="Topping I."/>
            <person name="Tsamla T."/>
            <person name="Vassiliev H."/>
            <person name="Vo A."/>
            <person name="Wangchuk T."/>
            <person name="Wangdi T."/>
            <person name="Weiand M."/>
            <person name="Wilkinson J."/>
            <person name="Wilson A."/>
            <person name="Yadav S."/>
            <person name="Young G."/>
            <person name="Yu Q."/>
            <person name="Zembek L."/>
            <person name="Zhong D."/>
            <person name="Zimmer A."/>
            <person name="Zwirko Z."/>
            <person name="Jaffe D.B."/>
            <person name="Alvarez P."/>
            <person name="Brockman W."/>
            <person name="Butler J."/>
            <person name="Chin C."/>
            <person name="Gnerre S."/>
            <person name="Grabherr M."/>
            <person name="Kleber M."/>
            <person name="Mauceli E."/>
            <person name="MacCallum I."/>
        </authorList>
    </citation>
    <scope>NUCLEOTIDE SEQUENCE [LARGE SCALE GENOMIC DNA]</scope>
    <source>
        <strain evidence="2">Rob3c / Tucson 14021-0248.25</strain>
    </source>
</reference>
<evidence type="ECO:0000313" key="2">
    <source>
        <dbReference type="Proteomes" id="UP000001292"/>
    </source>
</evidence>
<organism evidence="2">
    <name type="scientific">Drosophila sechellia</name>
    <name type="common">Fruit fly</name>
    <dbReference type="NCBI Taxonomy" id="7238"/>
    <lineage>
        <taxon>Eukaryota</taxon>
        <taxon>Metazoa</taxon>
        <taxon>Ecdysozoa</taxon>
        <taxon>Arthropoda</taxon>
        <taxon>Hexapoda</taxon>
        <taxon>Insecta</taxon>
        <taxon>Pterygota</taxon>
        <taxon>Neoptera</taxon>
        <taxon>Endopterygota</taxon>
        <taxon>Diptera</taxon>
        <taxon>Brachycera</taxon>
        <taxon>Muscomorpha</taxon>
        <taxon>Ephydroidea</taxon>
        <taxon>Drosophilidae</taxon>
        <taxon>Drosophila</taxon>
        <taxon>Sophophora</taxon>
    </lineage>
</organism>
<keyword evidence="2" id="KW-1185">Reference proteome</keyword>
<evidence type="ECO:0000313" key="1">
    <source>
        <dbReference type="EMBL" id="EDW43986.1"/>
    </source>
</evidence>
<gene>
    <name evidence="1" type="primary">Dsec\GM19226</name>
    <name evidence="1" type="ORF">Dsec_GM19226</name>
</gene>
<dbReference type="EMBL" id="CH480825">
    <property type="protein sequence ID" value="EDW43986.1"/>
    <property type="molecule type" value="Genomic_DNA"/>
</dbReference>
<dbReference type="Proteomes" id="UP000001292">
    <property type="component" value="Unassembled WGS sequence"/>
</dbReference>
<dbReference type="HOGENOM" id="CLU_2833888_0_0_1"/>
<protein>
    <submittedName>
        <fullName evidence="1">GM19226</fullName>
    </submittedName>
</protein>